<gene>
    <name evidence="2" type="ORF">E2C01_013984</name>
</gene>
<feature type="region of interest" description="Disordered" evidence="1">
    <location>
        <begin position="59"/>
        <end position="89"/>
    </location>
</feature>
<evidence type="ECO:0000313" key="3">
    <source>
        <dbReference type="Proteomes" id="UP000324222"/>
    </source>
</evidence>
<reference evidence="2 3" key="1">
    <citation type="submission" date="2019-05" db="EMBL/GenBank/DDBJ databases">
        <title>Another draft genome of Portunus trituberculatus and its Hox gene families provides insights of decapod evolution.</title>
        <authorList>
            <person name="Jeong J.-H."/>
            <person name="Song I."/>
            <person name="Kim S."/>
            <person name="Choi T."/>
            <person name="Kim D."/>
            <person name="Ryu S."/>
            <person name="Kim W."/>
        </authorList>
    </citation>
    <scope>NUCLEOTIDE SEQUENCE [LARGE SCALE GENOMIC DNA]</scope>
    <source>
        <tissue evidence="2">Muscle</tissue>
    </source>
</reference>
<evidence type="ECO:0000313" key="2">
    <source>
        <dbReference type="EMBL" id="MPC21011.1"/>
    </source>
</evidence>
<feature type="compositionally biased region" description="Basic and acidic residues" evidence="1">
    <location>
        <begin position="23"/>
        <end position="42"/>
    </location>
</feature>
<dbReference type="Proteomes" id="UP000324222">
    <property type="component" value="Unassembled WGS sequence"/>
</dbReference>
<organism evidence="2 3">
    <name type="scientific">Portunus trituberculatus</name>
    <name type="common">Swimming crab</name>
    <name type="synonym">Neptunus trituberculatus</name>
    <dbReference type="NCBI Taxonomy" id="210409"/>
    <lineage>
        <taxon>Eukaryota</taxon>
        <taxon>Metazoa</taxon>
        <taxon>Ecdysozoa</taxon>
        <taxon>Arthropoda</taxon>
        <taxon>Crustacea</taxon>
        <taxon>Multicrustacea</taxon>
        <taxon>Malacostraca</taxon>
        <taxon>Eumalacostraca</taxon>
        <taxon>Eucarida</taxon>
        <taxon>Decapoda</taxon>
        <taxon>Pleocyemata</taxon>
        <taxon>Brachyura</taxon>
        <taxon>Eubrachyura</taxon>
        <taxon>Portunoidea</taxon>
        <taxon>Portunidae</taxon>
        <taxon>Portuninae</taxon>
        <taxon>Portunus</taxon>
    </lineage>
</organism>
<proteinExistence type="predicted"/>
<evidence type="ECO:0000256" key="1">
    <source>
        <dbReference type="SAM" id="MobiDB-lite"/>
    </source>
</evidence>
<sequence>MDRLPLTIPPKFLLTRPAVAPPREGRRTRPPHVQEAEVPRSERPCKGVKVLRESGVWAGRSSGRRGCEEGAPPEPLAGQAQTGSRPAHCTPTTKLLCHIPEFSLKTPILFHARTP</sequence>
<accession>A0A5B7DHM8</accession>
<protein>
    <submittedName>
        <fullName evidence="2">Uncharacterized protein</fullName>
    </submittedName>
</protein>
<dbReference type="EMBL" id="VSRR010000934">
    <property type="protein sequence ID" value="MPC21011.1"/>
    <property type="molecule type" value="Genomic_DNA"/>
</dbReference>
<name>A0A5B7DHM8_PORTR</name>
<comment type="caution">
    <text evidence="2">The sequence shown here is derived from an EMBL/GenBank/DDBJ whole genome shotgun (WGS) entry which is preliminary data.</text>
</comment>
<keyword evidence="3" id="KW-1185">Reference proteome</keyword>
<feature type="region of interest" description="Disordered" evidence="1">
    <location>
        <begin position="15"/>
        <end position="42"/>
    </location>
</feature>
<dbReference type="AlphaFoldDB" id="A0A5B7DHM8"/>